<evidence type="ECO:0000313" key="3">
    <source>
        <dbReference type="Proteomes" id="UP000029452"/>
    </source>
</evidence>
<dbReference type="InterPro" id="IPR007172">
    <property type="entry name" value="DUF374"/>
</dbReference>
<sequence>MDSPQYAEHSQSLPPSSAEYRCSFWMMLSAFFASLAVRLLKWTNRCQYSGFTHYRRRLESGEPLLIAFWHNQGLLMPFVYFGKWGKIRIIVSRSRDGALISSLLWWFGILSVRGSSSNGGIQALRELLKIAKDGCTSLVFTPDGPKGPIYEAKEGVAYLVKRTGKPLYLLSVAYTRYRECGSWDRFRIPLPFGKAYFACSPPLCFPEDRSKDCVETLRCNIERSLIRVNEITAALALEQITHLESEYLLSSEVFYAP</sequence>
<feature type="domain" description="DUF374" evidence="1">
    <location>
        <begin position="80"/>
        <end position="148"/>
    </location>
</feature>
<evidence type="ECO:0000313" key="2">
    <source>
        <dbReference type="EMBL" id="KGA93068.1"/>
    </source>
</evidence>
<dbReference type="AlphaFoldDB" id="A0A094W6K6"/>
<reference evidence="2 3" key="1">
    <citation type="submission" date="2014-06" db="EMBL/GenBank/DDBJ databases">
        <title>Draft genome sequence of iron oxidizing acidophile Leptospirillum ferriphilum DSM14647.</title>
        <authorList>
            <person name="Cardenas J.P."/>
            <person name="Lazcano M."/>
            <person name="Ossandon F.J."/>
            <person name="Corbett M."/>
            <person name="Holmes D.S."/>
            <person name="Watkin E."/>
        </authorList>
    </citation>
    <scope>NUCLEOTIDE SEQUENCE [LARGE SCALE GENOMIC DNA]</scope>
    <source>
        <strain evidence="2 3">DSM 14647</strain>
    </source>
</reference>
<proteinExistence type="predicted"/>
<dbReference type="PATRIC" id="fig|178606.4.peg.2265"/>
<protein>
    <recommendedName>
        <fullName evidence="1">DUF374 domain-containing protein</fullName>
    </recommendedName>
</protein>
<dbReference type="CDD" id="cd07983">
    <property type="entry name" value="LPLAT_DUF374-like"/>
    <property type="match status" value="1"/>
</dbReference>
<evidence type="ECO:0000259" key="1">
    <source>
        <dbReference type="Pfam" id="PF04028"/>
    </source>
</evidence>
<gene>
    <name evidence="2" type="ORF">LptCag_0928</name>
</gene>
<dbReference type="Proteomes" id="UP000029452">
    <property type="component" value="Unassembled WGS sequence"/>
</dbReference>
<name>A0A094W6K6_9BACT</name>
<comment type="caution">
    <text evidence="2">The sequence shown here is derived from an EMBL/GenBank/DDBJ whole genome shotgun (WGS) entry which is preliminary data.</text>
</comment>
<organism evidence="2 3">
    <name type="scientific">Leptospirillum ferriphilum</name>
    <dbReference type="NCBI Taxonomy" id="178606"/>
    <lineage>
        <taxon>Bacteria</taxon>
        <taxon>Pseudomonadati</taxon>
        <taxon>Nitrospirota</taxon>
        <taxon>Nitrospiria</taxon>
        <taxon>Nitrospirales</taxon>
        <taxon>Nitrospiraceae</taxon>
        <taxon>Leptospirillum</taxon>
    </lineage>
</organism>
<dbReference type="RefSeq" id="WP_143468992.1">
    <property type="nucleotide sequence ID" value="NZ_JPGK01000009.1"/>
</dbReference>
<dbReference type="OrthoDB" id="9810508at2"/>
<accession>A0A094W6K6</accession>
<dbReference type="SUPFAM" id="SSF69593">
    <property type="entry name" value="Glycerol-3-phosphate (1)-acyltransferase"/>
    <property type="match status" value="1"/>
</dbReference>
<dbReference type="Pfam" id="PF04028">
    <property type="entry name" value="DUF374"/>
    <property type="match status" value="1"/>
</dbReference>
<dbReference type="EMBL" id="JPGK01000009">
    <property type="protein sequence ID" value="KGA93068.1"/>
    <property type="molecule type" value="Genomic_DNA"/>
</dbReference>